<evidence type="ECO:0000256" key="1">
    <source>
        <dbReference type="SAM" id="MobiDB-lite"/>
    </source>
</evidence>
<dbReference type="Gene3D" id="2.40.70.10">
    <property type="entry name" value="Acid Proteases"/>
    <property type="match status" value="1"/>
</dbReference>
<comment type="caution">
    <text evidence="2">The sequence shown here is derived from an EMBL/GenBank/DDBJ whole genome shotgun (WGS) entry which is preliminary data.</text>
</comment>
<dbReference type="CDD" id="cd00303">
    <property type="entry name" value="retropepsin_like"/>
    <property type="match status" value="1"/>
</dbReference>
<feature type="compositionally biased region" description="Basic and acidic residues" evidence="1">
    <location>
        <begin position="38"/>
        <end position="52"/>
    </location>
</feature>
<dbReference type="STRING" id="307972.A0A2G8KKM6"/>
<dbReference type="AlphaFoldDB" id="A0A2G8KKM6"/>
<dbReference type="Proteomes" id="UP000230750">
    <property type="component" value="Unassembled WGS sequence"/>
</dbReference>
<dbReference type="InterPro" id="IPR050951">
    <property type="entry name" value="Retrovirus_Pol_polyprotein"/>
</dbReference>
<keyword evidence="3" id="KW-1185">Reference proteome</keyword>
<reference evidence="2 3" key="1">
    <citation type="journal article" date="2017" name="PLoS Biol.">
        <title>The sea cucumber genome provides insights into morphological evolution and visceral regeneration.</title>
        <authorList>
            <person name="Zhang X."/>
            <person name="Sun L."/>
            <person name="Yuan J."/>
            <person name="Sun Y."/>
            <person name="Gao Y."/>
            <person name="Zhang L."/>
            <person name="Li S."/>
            <person name="Dai H."/>
            <person name="Hamel J.F."/>
            <person name="Liu C."/>
            <person name="Yu Y."/>
            <person name="Liu S."/>
            <person name="Lin W."/>
            <person name="Guo K."/>
            <person name="Jin S."/>
            <person name="Xu P."/>
            <person name="Storey K.B."/>
            <person name="Huan P."/>
            <person name="Zhang T."/>
            <person name="Zhou Y."/>
            <person name="Zhang J."/>
            <person name="Lin C."/>
            <person name="Li X."/>
            <person name="Xing L."/>
            <person name="Huo D."/>
            <person name="Sun M."/>
            <person name="Wang L."/>
            <person name="Mercier A."/>
            <person name="Li F."/>
            <person name="Yang H."/>
            <person name="Xiang J."/>
        </authorList>
    </citation>
    <scope>NUCLEOTIDE SEQUENCE [LARGE SCALE GENOMIC DNA]</scope>
    <source>
        <strain evidence="2">Shaxun</strain>
        <tissue evidence="2">Muscle</tissue>
    </source>
</reference>
<sequence>MSQLRKDWTLCPNVSIYTDQTQQHKIDNRRKGLNNIETSKESEQSKSTTSHDDDNVSYTFVISRIGSASSGPSVIVKVEHMEITALIDSWAKVNIIDEETFIRMHPRPQLQKSDIKLYGYGKNLLMLKGKFCGEIQTSSTSTTAMFYVIQGNCGCLLGYETATRLNELHINVNQTASTTVSESMEKLVMEHDNLFTGIGKLANYKPKNHIDETVTPVTQQHRRIPFHLRRKVEQELNELERSDVIE</sequence>
<evidence type="ECO:0000313" key="2">
    <source>
        <dbReference type="EMBL" id="PIK48556.1"/>
    </source>
</evidence>
<gene>
    <name evidence="2" type="ORF">BSL78_14581</name>
</gene>
<dbReference type="InterPro" id="IPR021109">
    <property type="entry name" value="Peptidase_aspartic_dom_sf"/>
</dbReference>
<protein>
    <recommendedName>
        <fullName evidence="4">Peptidase A2 domain-containing protein</fullName>
    </recommendedName>
</protein>
<dbReference type="SUPFAM" id="SSF50630">
    <property type="entry name" value="Acid proteases"/>
    <property type="match status" value="1"/>
</dbReference>
<dbReference type="PANTHER" id="PTHR37984:SF11">
    <property type="entry name" value="INTEGRASE CATALYTIC DOMAIN-CONTAINING PROTEIN"/>
    <property type="match status" value="1"/>
</dbReference>
<evidence type="ECO:0008006" key="4">
    <source>
        <dbReference type="Google" id="ProtNLM"/>
    </source>
</evidence>
<proteinExistence type="predicted"/>
<feature type="region of interest" description="Disordered" evidence="1">
    <location>
        <begin position="21"/>
        <end position="52"/>
    </location>
</feature>
<dbReference type="OrthoDB" id="10067350at2759"/>
<accession>A0A2G8KKM6</accession>
<name>A0A2G8KKM6_STIJA</name>
<evidence type="ECO:0000313" key="3">
    <source>
        <dbReference type="Proteomes" id="UP000230750"/>
    </source>
</evidence>
<dbReference type="EMBL" id="MRZV01000516">
    <property type="protein sequence ID" value="PIK48556.1"/>
    <property type="molecule type" value="Genomic_DNA"/>
</dbReference>
<organism evidence="2 3">
    <name type="scientific">Stichopus japonicus</name>
    <name type="common">Sea cucumber</name>
    <dbReference type="NCBI Taxonomy" id="307972"/>
    <lineage>
        <taxon>Eukaryota</taxon>
        <taxon>Metazoa</taxon>
        <taxon>Echinodermata</taxon>
        <taxon>Eleutherozoa</taxon>
        <taxon>Echinozoa</taxon>
        <taxon>Holothuroidea</taxon>
        <taxon>Aspidochirotacea</taxon>
        <taxon>Aspidochirotida</taxon>
        <taxon>Stichopodidae</taxon>
        <taxon>Apostichopus</taxon>
    </lineage>
</organism>
<dbReference type="PANTHER" id="PTHR37984">
    <property type="entry name" value="PROTEIN CBG26694"/>
    <property type="match status" value="1"/>
</dbReference>